<accession>A0ABP7N310</accession>
<gene>
    <name evidence="2" type="ORF">GCM10022383_12630</name>
</gene>
<feature type="compositionally biased region" description="Polar residues" evidence="1">
    <location>
        <begin position="70"/>
        <end position="85"/>
    </location>
</feature>
<name>A0ABP7N310_9MICO</name>
<feature type="region of interest" description="Disordered" evidence="1">
    <location>
        <begin position="37"/>
        <end position="169"/>
    </location>
</feature>
<keyword evidence="3" id="KW-1185">Reference proteome</keyword>
<feature type="region of interest" description="Disordered" evidence="1">
    <location>
        <begin position="198"/>
        <end position="281"/>
    </location>
</feature>
<feature type="compositionally biased region" description="Low complexity" evidence="1">
    <location>
        <begin position="228"/>
        <end position="243"/>
    </location>
</feature>
<dbReference type="Proteomes" id="UP001501591">
    <property type="component" value="Unassembled WGS sequence"/>
</dbReference>
<feature type="compositionally biased region" description="Low complexity" evidence="1">
    <location>
        <begin position="37"/>
        <end position="61"/>
    </location>
</feature>
<evidence type="ECO:0000313" key="3">
    <source>
        <dbReference type="Proteomes" id="UP001501591"/>
    </source>
</evidence>
<reference evidence="3" key="1">
    <citation type="journal article" date="2019" name="Int. J. Syst. Evol. Microbiol.">
        <title>The Global Catalogue of Microorganisms (GCM) 10K type strain sequencing project: providing services to taxonomists for standard genome sequencing and annotation.</title>
        <authorList>
            <consortium name="The Broad Institute Genomics Platform"/>
            <consortium name="The Broad Institute Genome Sequencing Center for Infectious Disease"/>
            <person name="Wu L."/>
            <person name="Ma J."/>
        </authorList>
    </citation>
    <scope>NUCLEOTIDE SEQUENCE [LARGE SCALE GENOMIC DNA]</scope>
    <source>
        <strain evidence="3">JCM 17024</strain>
    </source>
</reference>
<evidence type="ECO:0000256" key="1">
    <source>
        <dbReference type="SAM" id="MobiDB-lite"/>
    </source>
</evidence>
<dbReference type="EMBL" id="BAABCP010000001">
    <property type="protein sequence ID" value="GAA3935716.1"/>
    <property type="molecule type" value="Genomic_DNA"/>
</dbReference>
<comment type="caution">
    <text evidence="2">The sequence shown here is derived from an EMBL/GenBank/DDBJ whole genome shotgun (WGS) entry which is preliminary data.</text>
</comment>
<dbReference type="RefSeq" id="WP_344818679.1">
    <property type="nucleotide sequence ID" value="NZ_BAABCP010000001.1"/>
</dbReference>
<feature type="compositionally biased region" description="Low complexity" evidence="1">
    <location>
        <begin position="86"/>
        <end position="104"/>
    </location>
</feature>
<proteinExistence type="predicted"/>
<evidence type="ECO:0000313" key="2">
    <source>
        <dbReference type="EMBL" id="GAA3935716.1"/>
    </source>
</evidence>
<protein>
    <submittedName>
        <fullName evidence="2">Uncharacterized protein</fullName>
    </submittedName>
</protein>
<organism evidence="2 3">
    <name type="scientific">Microbacterium soli</name>
    <dbReference type="NCBI Taxonomy" id="446075"/>
    <lineage>
        <taxon>Bacteria</taxon>
        <taxon>Bacillati</taxon>
        <taxon>Actinomycetota</taxon>
        <taxon>Actinomycetes</taxon>
        <taxon>Micrococcales</taxon>
        <taxon>Microbacteriaceae</taxon>
        <taxon>Microbacterium</taxon>
    </lineage>
</organism>
<sequence length="281" mass="27831">MRFEVIGNRSRLMWLLVGLGVLIWVALSVLFGGAPAHAQDGPAAPAQAQQPPAAAQPAGSADTGTKHAPQKQNIPGQQKAPSSSRAQATKAPTTPTTPTASTAAVQDVPVGSQHTVPPHAVGPNTRPAHAVGPNTRPAHAVGPNTRPPQAADAARKHRSTNQHVAPATLLTPTARVAAHAFGTSPTAAHATTAAITPAPPAESVLPAPPAQHPAGSHSAYGQHPPAAPSSASSGAHAPVAVGALPDAVGHDVPLSSGPSAPRGGQDLLPDSPVGSADVSPD</sequence>